<feature type="non-terminal residue" evidence="1">
    <location>
        <position position="152"/>
    </location>
</feature>
<keyword evidence="2" id="KW-1185">Reference proteome</keyword>
<proteinExistence type="predicted"/>
<evidence type="ECO:0000313" key="1">
    <source>
        <dbReference type="EMBL" id="CAG8791861.1"/>
    </source>
</evidence>
<sequence>KTKDVASYRFLEIFLDVFADQLVRMSNSTFFRIKELNSMVRDHSIRKTLLETLLAVSMEFSTRSIDSKAEQIKNLSDDKIATLGAIKPWEDSNHLLVVFLSQTPDSICALYRSKDLVPENVVGLLRSQHVGTRNFSLEDFENMSSEDIIRKL</sequence>
<dbReference type="Proteomes" id="UP000789342">
    <property type="component" value="Unassembled WGS sequence"/>
</dbReference>
<dbReference type="EMBL" id="CAJVPV010062378">
    <property type="protein sequence ID" value="CAG8791861.1"/>
    <property type="molecule type" value="Genomic_DNA"/>
</dbReference>
<organism evidence="1 2">
    <name type="scientific">Acaulospora morrowiae</name>
    <dbReference type="NCBI Taxonomy" id="94023"/>
    <lineage>
        <taxon>Eukaryota</taxon>
        <taxon>Fungi</taxon>
        <taxon>Fungi incertae sedis</taxon>
        <taxon>Mucoromycota</taxon>
        <taxon>Glomeromycotina</taxon>
        <taxon>Glomeromycetes</taxon>
        <taxon>Diversisporales</taxon>
        <taxon>Acaulosporaceae</taxon>
        <taxon>Acaulospora</taxon>
    </lineage>
</organism>
<evidence type="ECO:0000313" key="2">
    <source>
        <dbReference type="Proteomes" id="UP000789342"/>
    </source>
</evidence>
<feature type="non-terminal residue" evidence="1">
    <location>
        <position position="1"/>
    </location>
</feature>
<dbReference type="OrthoDB" id="2383085at2759"/>
<name>A0A9N9JR29_9GLOM</name>
<gene>
    <name evidence="1" type="ORF">AMORRO_LOCUS18222</name>
</gene>
<protein>
    <submittedName>
        <fullName evidence="1">16689_t:CDS:1</fullName>
    </submittedName>
</protein>
<dbReference type="AlphaFoldDB" id="A0A9N9JR29"/>
<reference evidence="1" key="1">
    <citation type="submission" date="2021-06" db="EMBL/GenBank/DDBJ databases">
        <authorList>
            <person name="Kallberg Y."/>
            <person name="Tangrot J."/>
            <person name="Rosling A."/>
        </authorList>
    </citation>
    <scope>NUCLEOTIDE SEQUENCE</scope>
    <source>
        <strain evidence="1">CL551</strain>
    </source>
</reference>
<comment type="caution">
    <text evidence="1">The sequence shown here is derived from an EMBL/GenBank/DDBJ whole genome shotgun (WGS) entry which is preliminary data.</text>
</comment>
<accession>A0A9N9JR29</accession>